<comment type="caution">
    <text evidence="1">The sequence shown here is derived from an EMBL/GenBank/DDBJ whole genome shotgun (WGS) entry which is preliminary data.</text>
</comment>
<name>A0ABQ8SNT4_PERAM</name>
<evidence type="ECO:0000313" key="2">
    <source>
        <dbReference type="Proteomes" id="UP001148838"/>
    </source>
</evidence>
<gene>
    <name evidence="1" type="ORF">ANN_18457</name>
</gene>
<keyword evidence="2" id="KW-1185">Reference proteome</keyword>
<evidence type="ECO:0000313" key="1">
    <source>
        <dbReference type="EMBL" id="KAJ4435838.1"/>
    </source>
</evidence>
<protein>
    <submittedName>
        <fullName evidence="1">Uncharacterized protein</fullName>
    </submittedName>
</protein>
<reference evidence="1 2" key="1">
    <citation type="journal article" date="2022" name="Allergy">
        <title>Genome assembly and annotation of Periplaneta americana reveal a comprehensive cockroach allergen profile.</title>
        <authorList>
            <person name="Wang L."/>
            <person name="Xiong Q."/>
            <person name="Saelim N."/>
            <person name="Wang L."/>
            <person name="Nong W."/>
            <person name="Wan A.T."/>
            <person name="Shi M."/>
            <person name="Liu X."/>
            <person name="Cao Q."/>
            <person name="Hui J.H.L."/>
            <person name="Sookrung N."/>
            <person name="Leung T.F."/>
            <person name="Tungtrongchitr A."/>
            <person name="Tsui S.K.W."/>
        </authorList>
    </citation>
    <scope>NUCLEOTIDE SEQUENCE [LARGE SCALE GENOMIC DNA]</scope>
    <source>
        <strain evidence="1">PWHHKU_190912</strain>
    </source>
</reference>
<proteinExistence type="predicted"/>
<dbReference type="EMBL" id="JAJSOF020000023">
    <property type="protein sequence ID" value="KAJ4435838.1"/>
    <property type="molecule type" value="Genomic_DNA"/>
</dbReference>
<organism evidence="1 2">
    <name type="scientific">Periplaneta americana</name>
    <name type="common">American cockroach</name>
    <name type="synonym">Blatta americana</name>
    <dbReference type="NCBI Taxonomy" id="6978"/>
    <lineage>
        <taxon>Eukaryota</taxon>
        <taxon>Metazoa</taxon>
        <taxon>Ecdysozoa</taxon>
        <taxon>Arthropoda</taxon>
        <taxon>Hexapoda</taxon>
        <taxon>Insecta</taxon>
        <taxon>Pterygota</taxon>
        <taxon>Neoptera</taxon>
        <taxon>Polyneoptera</taxon>
        <taxon>Dictyoptera</taxon>
        <taxon>Blattodea</taxon>
        <taxon>Blattoidea</taxon>
        <taxon>Blattidae</taxon>
        <taxon>Blattinae</taxon>
        <taxon>Periplaneta</taxon>
    </lineage>
</organism>
<sequence length="197" mass="21186">MAGLCEGGNEPSGSLKAICNKQQALPPSITHSLLRPQHRSKQAIAEISEGVSGTDQRGGAVYPRLQQRQQIGPGGCREKEHWFPWIRPPFPGLSVGGARHGHIDNVASGLTVESYSALIEEGRERERGERYGSLYRRPPEAVDSLVGSPWNVVQRCWMASAMAPEADLLGGGVSPRTNRGALGEVAGAGMIYGFCRL</sequence>
<accession>A0ABQ8SNT4</accession>
<dbReference type="Proteomes" id="UP001148838">
    <property type="component" value="Unassembled WGS sequence"/>
</dbReference>